<dbReference type="PANTHER" id="PTHR47171:SF3">
    <property type="entry name" value="FARA-RELATED"/>
    <property type="match status" value="1"/>
</dbReference>
<reference evidence="8" key="2">
    <citation type="journal article" date="2023" name="IMA Fungus">
        <title>Comparative genomic study of the Penicillium genus elucidates a diverse pangenome and 15 lateral gene transfer events.</title>
        <authorList>
            <person name="Petersen C."/>
            <person name="Sorensen T."/>
            <person name="Nielsen M.R."/>
            <person name="Sondergaard T.E."/>
            <person name="Sorensen J.L."/>
            <person name="Fitzpatrick D.A."/>
            <person name="Frisvad J.C."/>
            <person name="Nielsen K.L."/>
        </authorList>
    </citation>
    <scope>NUCLEOTIDE SEQUENCE</scope>
    <source>
        <strain evidence="8">IBT 29864</strain>
    </source>
</reference>
<protein>
    <recommendedName>
        <fullName evidence="7">Xylanolytic transcriptional activator regulatory domain-containing protein</fullName>
    </recommendedName>
</protein>
<dbReference type="OrthoDB" id="39175at2759"/>
<gene>
    <name evidence="8" type="ORF">N7496_004735</name>
</gene>
<reference evidence="8" key="1">
    <citation type="submission" date="2022-11" db="EMBL/GenBank/DDBJ databases">
        <authorList>
            <person name="Petersen C."/>
        </authorList>
    </citation>
    <scope>NUCLEOTIDE SEQUENCE</scope>
    <source>
        <strain evidence="8">IBT 29864</strain>
    </source>
</reference>
<dbReference type="AlphaFoldDB" id="A0A9W9SEW2"/>
<keyword evidence="1" id="KW-0862">Zinc</keyword>
<dbReference type="GeneID" id="81436843"/>
<dbReference type="SMART" id="SM00906">
    <property type="entry name" value="Fungal_trans"/>
    <property type="match status" value="1"/>
</dbReference>
<dbReference type="Proteomes" id="UP001147782">
    <property type="component" value="Unassembled WGS sequence"/>
</dbReference>
<evidence type="ECO:0000256" key="2">
    <source>
        <dbReference type="ARBA" id="ARBA00023015"/>
    </source>
</evidence>
<dbReference type="GO" id="GO:0003677">
    <property type="term" value="F:DNA binding"/>
    <property type="evidence" value="ECO:0007669"/>
    <property type="project" value="UniProtKB-KW"/>
</dbReference>
<dbReference type="InterPro" id="IPR007219">
    <property type="entry name" value="XnlR_reg_dom"/>
</dbReference>
<feature type="region of interest" description="Disordered" evidence="6">
    <location>
        <begin position="87"/>
        <end position="107"/>
    </location>
</feature>
<evidence type="ECO:0000256" key="1">
    <source>
        <dbReference type="ARBA" id="ARBA00022833"/>
    </source>
</evidence>
<keyword evidence="9" id="KW-1185">Reference proteome</keyword>
<evidence type="ECO:0000256" key="6">
    <source>
        <dbReference type="SAM" id="MobiDB-lite"/>
    </source>
</evidence>
<evidence type="ECO:0000256" key="3">
    <source>
        <dbReference type="ARBA" id="ARBA00023125"/>
    </source>
</evidence>
<dbReference type="PANTHER" id="PTHR47171">
    <property type="entry name" value="FARA-RELATED"/>
    <property type="match status" value="1"/>
</dbReference>
<feature type="compositionally biased region" description="Polar residues" evidence="6">
    <location>
        <begin position="94"/>
        <end position="107"/>
    </location>
</feature>
<organism evidence="8 9">
    <name type="scientific">Penicillium cataractarum</name>
    <dbReference type="NCBI Taxonomy" id="2100454"/>
    <lineage>
        <taxon>Eukaryota</taxon>
        <taxon>Fungi</taxon>
        <taxon>Dikarya</taxon>
        <taxon>Ascomycota</taxon>
        <taxon>Pezizomycotina</taxon>
        <taxon>Eurotiomycetes</taxon>
        <taxon>Eurotiomycetidae</taxon>
        <taxon>Eurotiales</taxon>
        <taxon>Aspergillaceae</taxon>
        <taxon>Penicillium</taxon>
    </lineage>
</organism>
<dbReference type="CDD" id="cd12148">
    <property type="entry name" value="fungal_TF_MHR"/>
    <property type="match status" value="1"/>
</dbReference>
<keyword evidence="3" id="KW-0238">DNA-binding</keyword>
<sequence>MPKVRSPHAQRRARAVCTRCHSRKRENIYIGGLTCDRRYDVISRLGQAAFVAVVNAKVMNAIDHFRPHIGPRKQKARCTSQATALSEVTHPELQASSTTPVTPSQTALHPRHNIDCSGSNNGSPQHEPHFVNGDNIILQASQATLLPPPVIIQALSDFYFSELFPLVPVLDRQQAEVQSSLLLQQCLCFAGSTMRQSSSPVEWSSSVIYGRIKVLLLLHHDASPLNTLISLCILGTWLPYTPEARVLDNPWQWTGMAIRLALPGRVRRIWWYLFNSDTLQMACSGCPGMFPLQETQVRFPIPSDFDNQDIGAWMFCKFTSLCRLLRKVLELGKADKSSQDEVYSTLDELGLWRQSLPSSLQLFDESSKTRQIYNRITVELHIFYLVTTILASFLGRRDNPSLFKYSSMAASACIARLYEEILLHEEVTYLLPIHSWAHLVAAIPRAFSDGDLLNPDRAYEIQISQQVLEILSKKHTSAAAVRSRIDALGGCSAGTFPPQVGTMWDSLPAPIQDEKKQRVLSLFHFPVNFCPMLDLLRSTGSLGGVPLPHSSPIDNDADDWSIDWSSFLFDGAMSF</sequence>
<keyword evidence="4" id="KW-0804">Transcription</keyword>
<accession>A0A9W9SEW2</accession>
<keyword evidence="2" id="KW-0805">Transcription regulation</keyword>
<feature type="domain" description="Xylanolytic transcriptional activator regulatory" evidence="7">
    <location>
        <begin position="250"/>
        <end position="306"/>
    </location>
</feature>
<evidence type="ECO:0000313" key="8">
    <source>
        <dbReference type="EMBL" id="KAJ5377326.1"/>
    </source>
</evidence>
<name>A0A9W9SEW2_9EURO</name>
<keyword evidence="5" id="KW-0539">Nucleus</keyword>
<dbReference type="GO" id="GO:0006351">
    <property type="term" value="P:DNA-templated transcription"/>
    <property type="evidence" value="ECO:0007669"/>
    <property type="project" value="InterPro"/>
</dbReference>
<evidence type="ECO:0000313" key="9">
    <source>
        <dbReference type="Proteomes" id="UP001147782"/>
    </source>
</evidence>
<dbReference type="EMBL" id="JAPZBS010000004">
    <property type="protein sequence ID" value="KAJ5377326.1"/>
    <property type="molecule type" value="Genomic_DNA"/>
</dbReference>
<comment type="caution">
    <text evidence="8">The sequence shown here is derived from an EMBL/GenBank/DDBJ whole genome shotgun (WGS) entry which is preliminary data.</text>
</comment>
<evidence type="ECO:0000256" key="5">
    <source>
        <dbReference type="ARBA" id="ARBA00023242"/>
    </source>
</evidence>
<evidence type="ECO:0000256" key="4">
    <source>
        <dbReference type="ARBA" id="ARBA00023163"/>
    </source>
</evidence>
<dbReference type="GO" id="GO:0008270">
    <property type="term" value="F:zinc ion binding"/>
    <property type="evidence" value="ECO:0007669"/>
    <property type="project" value="InterPro"/>
</dbReference>
<evidence type="ECO:0000259" key="7">
    <source>
        <dbReference type="SMART" id="SM00906"/>
    </source>
</evidence>
<proteinExistence type="predicted"/>
<dbReference type="InterPro" id="IPR052073">
    <property type="entry name" value="Amide_Lactam_Regulators"/>
</dbReference>
<dbReference type="RefSeq" id="XP_056556189.1">
    <property type="nucleotide sequence ID" value="XM_056697664.1"/>
</dbReference>